<accession>A0A7V3PSE9</accession>
<evidence type="ECO:0000313" key="1">
    <source>
        <dbReference type="EMBL" id="HGD12636.1"/>
    </source>
</evidence>
<dbReference type="EMBL" id="DTMZ01000012">
    <property type="protein sequence ID" value="HGD12636.1"/>
    <property type="molecule type" value="Genomic_DNA"/>
</dbReference>
<proteinExistence type="predicted"/>
<reference evidence="1" key="1">
    <citation type="journal article" date="2020" name="mSystems">
        <title>Genome- and Community-Level Interaction Insights into Carbon Utilization and Element Cycling Functions of Hydrothermarchaeota in Hydrothermal Sediment.</title>
        <authorList>
            <person name="Zhou Z."/>
            <person name="Liu Y."/>
            <person name="Xu W."/>
            <person name="Pan J."/>
            <person name="Luo Z.H."/>
            <person name="Li M."/>
        </authorList>
    </citation>
    <scope>NUCLEOTIDE SEQUENCE [LARGE SCALE GENOMIC DNA]</scope>
    <source>
        <strain evidence="1">SpSt-914</strain>
    </source>
</reference>
<sequence>MSSINFSIIALPKLERELDFIQLRERYAPTLIQLDPHIRITQPWVPAELGEVMMAIEFVSQLRKKLSPLAFSAENWQAAGELIIGPITQGTTELLAIREKITGAEPLSLLKPDIDNALSLILFRVPVDQERARAVAEANRIGRTLGVVDSLILIRTLPDGTWHRVARFPFGVGRVDFYEPLIL</sequence>
<comment type="caution">
    <text evidence="1">The sequence shown here is derived from an EMBL/GenBank/DDBJ whole genome shotgun (WGS) entry which is preliminary data.</text>
</comment>
<dbReference type="AlphaFoldDB" id="A0A7V3PSE9"/>
<evidence type="ECO:0008006" key="2">
    <source>
        <dbReference type="Google" id="ProtNLM"/>
    </source>
</evidence>
<organism evidence="1">
    <name type="scientific">candidate division WOR-3 bacterium</name>
    <dbReference type="NCBI Taxonomy" id="2052148"/>
    <lineage>
        <taxon>Bacteria</taxon>
        <taxon>Bacteria division WOR-3</taxon>
    </lineage>
</organism>
<gene>
    <name evidence="1" type="ORF">ENX16_00920</name>
</gene>
<name>A0A7V3PSE9_UNCW3</name>
<protein>
    <recommendedName>
        <fullName evidence="2">2'-5' RNA ligase family protein</fullName>
    </recommendedName>
</protein>